<name>A0A6C0D2X1_9ZZZZ</name>
<organism evidence="2">
    <name type="scientific">viral metagenome</name>
    <dbReference type="NCBI Taxonomy" id="1070528"/>
    <lineage>
        <taxon>unclassified sequences</taxon>
        <taxon>metagenomes</taxon>
        <taxon>organismal metagenomes</taxon>
    </lineage>
</organism>
<evidence type="ECO:0000313" key="2">
    <source>
        <dbReference type="EMBL" id="QHT10742.1"/>
    </source>
</evidence>
<feature type="region of interest" description="Disordered" evidence="1">
    <location>
        <begin position="387"/>
        <end position="411"/>
    </location>
</feature>
<feature type="compositionally biased region" description="Basic and acidic residues" evidence="1">
    <location>
        <begin position="389"/>
        <end position="411"/>
    </location>
</feature>
<reference evidence="2" key="1">
    <citation type="journal article" date="2020" name="Nature">
        <title>Giant virus diversity and host interactions through global metagenomics.</title>
        <authorList>
            <person name="Schulz F."/>
            <person name="Roux S."/>
            <person name="Paez-Espino D."/>
            <person name="Jungbluth S."/>
            <person name="Walsh D.A."/>
            <person name="Denef V.J."/>
            <person name="McMahon K.D."/>
            <person name="Konstantinidis K.T."/>
            <person name="Eloe-Fadrosh E.A."/>
            <person name="Kyrpides N.C."/>
            <person name="Woyke T."/>
        </authorList>
    </citation>
    <scope>NUCLEOTIDE SEQUENCE</scope>
    <source>
        <strain evidence="2">GVMAG-M-3300023174-107</strain>
    </source>
</reference>
<sequence>MINVLQKVTTFPLEMIEFPLINTTMTCSQSKFVHAYYTDPSINDANDVPGKNAPISDKKIKELKENDPQLDNYKRRFITYNAIYNKLFANNLNLLKSTNETTVVVFPTMNQSDKGSVELNNNPNANLYYYDKFKDIKSNTNREINVTDANKIYYVELIVFNSETKEEYAKSIKSQLNEIKKNIIDYNKTTIKQRELRADSPYKPVQNLLFIIDTDKKGLFTGFYKRPLSKEKQDILNKEYTSFLSGSDLSIKSVVDAAINLTFTNVVKESKLFTSLNSIKIGTKILQNEEFDKFITELKELYKKNIDKEYKKSLELNDNIKKLKVFYKIDNADKILDEKIKTGSNQLYCIYTGKHANLNVIGYFLLISEERNIYRFKEDKSSYNRRKKAEKEIAEGKQIDDKEPDQGDNQIEVKEEEKEIENKESNYDKSEEGALDITVQMKESFGRFKYVLTSNKDDKNENVRSGYAEPYLDKTEGSFKWFNLRDIDASLLNKDVIKYYSQILFDKKSLIEYLKSKQKYTDKTILSYEFLKINDSPELSEYCDFIHKNYKSNIDDPLKFELNPFKSKFNDKKIIKNILDIVFDSNTPIYLRASKQTKDEARTSTTDSYKVVEYKLVEDFTFKKDKSCKPVKGIDKNKCQFEYDNEKKETKTAITLIVTKSNIKDVSELKAAAGCKTKKNKLIYDYKKLFKNVTTHIGRGYFGGGKISSKMIKRIKNSRKSRKRVSRKRRLKTKRYK</sequence>
<protein>
    <submittedName>
        <fullName evidence="2">Uncharacterized protein</fullName>
    </submittedName>
</protein>
<feature type="region of interest" description="Disordered" evidence="1">
    <location>
        <begin position="715"/>
        <end position="737"/>
    </location>
</feature>
<dbReference type="EMBL" id="MN739526">
    <property type="protein sequence ID" value="QHT10742.1"/>
    <property type="molecule type" value="Genomic_DNA"/>
</dbReference>
<dbReference type="AlphaFoldDB" id="A0A6C0D2X1"/>
<evidence type="ECO:0000256" key="1">
    <source>
        <dbReference type="SAM" id="MobiDB-lite"/>
    </source>
</evidence>
<proteinExistence type="predicted"/>
<accession>A0A6C0D2X1</accession>